<keyword evidence="1" id="KW-0418">Kinase</keyword>
<dbReference type="InterPro" id="IPR003594">
    <property type="entry name" value="HATPase_dom"/>
</dbReference>
<evidence type="ECO:0000256" key="1">
    <source>
        <dbReference type="ARBA" id="ARBA00022527"/>
    </source>
</evidence>
<feature type="domain" description="Histidine kinase/HSP90-like ATPase" evidence="2">
    <location>
        <begin position="7"/>
        <end position="131"/>
    </location>
</feature>
<dbReference type="PANTHER" id="PTHR35526:SF6">
    <property type="entry name" value="SLR1861 PROTEIN"/>
    <property type="match status" value="1"/>
</dbReference>
<comment type="caution">
    <text evidence="3">The sequence shown here is derived from an EMBL/GenBank/DDBJ whole genome shotgun (WGS) entry which is preliminary data.</text>
</comment>
<dbReference type="CDD" id="cd16936">
    <property type="entry name" value="HATPase_RsbW-like"/>
    <property type="match status" value="1"/>
</dbReference>
<dbReference type="InterPro" id="IPR036890">
    <property type="entry name" value="HATPase_C_sf"/>
</dbReference>
<keyword evidence="1" id="KW-0808">Transferase</keyword>
<evidence type="ECO:0000259" key="2">
    <source>
        <dbReference type="Pfam" id="PF13581"/>
    </source>
</evidence>
<dbReference type="SUPFAM" id="SSF55874">
    <property type="entry name" value="ATPase domain of HSP90 chaperone/DNA topoisomerase II/histidine kinase"/>
    <property type="match status" value="1"/>
</dbReference>
<protein>
    <submittedName>
        <fullName evidence="3">ATP-binding protein</fullName>
    </submittedName>
</protein>
<accession>A0AA40VQ59</accession>
<organism evidence="3 4">
    <name type="scientific">Komarekiella delphini-convector SJRDD-AB1</name>
    <dbReference type="NCBI Taxonomy" id="2593771"/>
    <lineage>
        <taxon>Bacteria</taxon>
        <taxon>Bacillati</taxon>
        <taxon>Cyanobacteriota</taxon>
        <taxon>Cyanophyceae</taxon>
        <taxon>Nostocales</taxon>
        <taxon>Nostocaceae</taxon>
        <taxon>Komarekiella</taxon>
        <taxon>Komarekiella delphini-convector</taxon>
    </lineage>
</organism>
<dbReference type="GO" id="GO:0005524">
    <property type="term" value="F:ATP binding"/>
    <property type="evidence" value="ECO:0007669"/>
    <property type="project" value="UniProtKB-KW"/>
</dbReference>
<dbReference type="InterPro" id="IPR050267">
    <property type="entry name" value="Anti-sigma-factor_SerPK"/>
</dbReference>
<dbReference type="AlphaFoldDB" id="A0AA40VQ59"/>
<keyword evidence="3" id="KW-0067">ATP-binding</keyword>
<dbReference type="GO" id="GO:0004674">
    <property type="term" value="F:protein serine/threonine kinase activity"/>
    <property type="evidence" value="ECO:0007669"/>
    <property type="project" value="UniProtKB-KW"/>
</dbReference>
<dbReference type="RefSeq" id="WP_191756747.1">
    <property type="nucleotide sequence ID" value="NZ_VJXY01000005.1"/>
</dbReference>
<evidence type="ECO:0000313" key="3">
    <source>
        <dbReference type="EMBL" id="MBD6615495.1"/>
    </source>
</evidence>
<sequence length="145" mass="16118">MQPSLTVPATLDSLSTIAKYVLAATAAAGLDKKAAYRCRLAIDEIATNIITYGYGQAGYEGVLDLQAEIDEQALTISIEDTGLAYDPCQTQLPDENQLKLPLEERSIGGLGIYLALHEVDKFLYERVDNKNRNIFIMFRMKENKE</sequence>
<reference evidence="3" key="1">
    <citation type="submission" date="2019-07" db="EMBL/GenBank/DDBJ databases">
        <title>Toxilogical consequences of a new and cryptic species of cyanobacteria (Komarekiella delphini-convector) recovered from the epidermis of a bottlenose dolphin and 1500 ft. in the air.</title>
        <authorList>
            <person name="Brown A.O."/>
            <person name="Dvorak P."/>
            <person name="Villanueva C.D."/>
            <person name="Foss A.J."/>
            <person name="Garvey A.D."/>
            <person name="Gibson Q.A."/>
            <person name="Johansen J.R."/>
            <person name="Casamatta D.A."/>
        </authorList>
    </citation>
    <scope>NUCLEOTIDE SEQUENCE</scope>
    <source>
        <strain evidence="3">SJRDD-AB1</strain>
    </source>
</reference>
<keyword evidence="3" id="KW-0547">Nucleotide-binding</keyword>
<evidence type="ECO:0000313" key="4">
    <source>
        <dbReference type="Proteomes" id="UP001165986"/>
    </source>
</evidence>
<dbReference type="EMBL" id="VJXY01000005">
    <property type="protein sequence ID" value="MBD6615495.1"/>
    <property type="molecule type" value="Genomic_DNA"/>
</dbReference>
<dbReference type="Pfam" id="PF13581">
    <property type="entry name" value="HATPase_c_2"/>
    <property type="match status" value="1"/>
</dbReference>
<proteinExistence type="predicted"/>
<name>A0AA40VQ59_9NOST</name>
<dbReference type="Gene3D" id="3.30.565.10">
    <property type="entry name" value="Histidine kinase-like ATPase, C-terminal domain"/>
    <property type="match status" value="1"/>
</dbReference>
<dbReference type="Proteomes" id="UP001165986">
    <property type="component" value="Unassembled WGS sequence"/>
</dbReference>
<gene>
    <name evidence="3" type="ORF">FNW02_06495</name>
</gene>
<keyword evidence="4" id="KW-1185">Reference proteome</keyword>
<dbReference type="PANTHER" id="PTHR35526">
    <property type="entry name" value="ANTI-SIGMA-F FACTOR RSBW-RELATED"/>
    <property type="match status" value="1"/>
</dbReference>
<keyword evidence="1" id="KW-0723">Serine/threonine-protein kinase</keyword>